<dbReference type="AlphaFoldDB" id="A1XX15"/>
<protein>
    <submittedName>
        <fullName evidence="1">Truncated adhesin A</fullName>
    </submittedName>
</protein>
<dbReference type="EMBL" id="DQ779061">
    <property type="protein sequence ID" value="ABM05742.1"/>
    <property type="molecule type" value="Genomic_DNA"/>
</dbReference>
<evidence type="ECO:0000313" key="1">
    <source>
        <dbReference type="EMBL" id="ABM05742.1"/>
    </source>
</evidence>
<name>A1XX15_BARHN</name>
<sequence length="208" mass="21981">MKKLSVTSKRQYNLYASPISRRLSLLMKLSLETVTVMFLLGASPVLASNLALTGAKNLSQNSPGVNYSKGSHGSIVLSGDDDFCGADYVLGRGGNSTVRNGIPISVEEEYERFVKQKLMNNATSPYSQSSEQQVWTGDGLTSKGSGYMGGKSTDGDKNILPEAYGIYSFATGCGSSAQGNYSVAFGANATALTGGRKLLVLLHLQVEG</sequence>
<proteinExistence type="predicted"/>
<organism evidence="1">
    <name type="scientific">Bartonella henselae</name>
    <name type="common">Rochalimaea henselae</name>
    <dbReference type="NCBI Taxonomy" id="38323"/>
    <lineage>
        <taxon>Bacteria</taxon>
        <taxon>Pseudomonadati</taxon>
        <taxon>Pseudomonadota</taxon>
        <taxon>Alphaproteobacteria</taxon>
        <taxon>Hyphomicrobiales</taxon>
        <taxon>Bartonellaceae</taxon>
        <taxon>Bartonella</taxon>
    </lineage>
</organism>
<gene>
    <name evidence="1" type="primary">badA</name>
</gene>
<accession>A1XX15</accession>
<dbReference type="RefSeq" id="WP_059443327.1">
    <property type="nucleotide sequence ID" value="NZ_BLJT01000001.1"/>
</dbReference>
<reference evidence="1" key="1">
    <citation type="journal article" date="2007" name="Infect. Immun.">
        <title>Analysis of Bartonella adhesin A expression reveals differences between various B. henselae strains.</title>
        <authorList>
            <person name="Riess T."/>
            <person name="Raddatz G."/>
            <person name="Linke D."/>
            <person name="Schafer A."/>
            <person name="Kempf V.A."/>
        </authorList>
    </citation>
    <scope>NUCLEOTIDE SEQUENCE</scope>
    <source>
        <strain evidence="1">Berlin-1</strain>
    </source>
</reference>